<reference evidence="1" key="1">
    <citation type="journal article" date="2010" name="Science">
        <title>The genome of the Western clawed frog Xenopus tropicalis.</title>
        <authorList>
            <person name="Hellsten U."/>
            <person name="Harland R.M."/>
            <person name="Gilchrist M.J."/>
            <person name="Hendrix D."/>
            <person name="Jurka J."/>
            <person name="Kapitonov V."/>
            <person name="Ovcharenko I."/>
            <person name="Putnam N.H."/>
            <person name="Shu S."/>
            <person name="Taher L."/>
            <person name="Blitz I.L."/>
            <person name="Blumberg B."/>
            <person name="Dichmann D.S."/>
            <person name="Dubchak I."/>
            <person name="Amaya E."/>
            <person name="Detter J.C."/>
            <person name="Fletcher R."/>
            <person name="Gerhard D.S."/>
            <person name="Goodstein D."/>
            <person name="Graves T."/>
            <person name="Grigoriev I.V."/>
            <person name="Grimwood J."/>
            <person name="Kawashima T."/>
            <person name="Lindquist E."/>
            <person name="Lucas S.M."/>
            <person name="Mead P.E."/>
            <person name="Mitros T."/>
            <person name="Ogino H."/>
            <person name="Ohta Y."/>
            <person name="Poliakov A.V."/>
            <person name="Pollet N."/>
            <person name="Robert J."/>
            <person name="Salamov A."/>
            <person name="Sater A.K."/>
            <person name="Schmutz J."/>
            <person name="Terry A."/>
            <person name="Vize P.D."/>
            <person name="Warren W.C."/>
            <person name="Wells D."/>
            <person name="Wills A."/>
            <person name="Wilson R.K."/>
            <person name="Zimmerman L.B."/>
            <person name="Zorn A.M."/>
            <person name="Grainger R."/>
            <person name="Grammer T."/>
            <person name="Khokha M.K."/>
            <person name="Richardson P.M."/>
            <person name="Rokhsar D.S."/>
        </authorList>
    </citation>
    <scope>NUCLEOTIDE SEQUENCE [LARGE SCALE GENOMIC DNA]</scope>
    <source>
        <strain evidence="1">Nigerian</strain>
    </source>
</reference>
<dbReference type="GeneTree" id="ENSGT00940000163630"/>
<reference evidence="1" key="2">
    <citation type="submission" date="2021-03" db="UniProtKB">
        <authorList>
            <consortium name="Ensembl"/>
        </authorList>
    </citation>
    <scope>IDENTIFICATION</scope>
</reference>
<name>A0A803JGN5_XENTR</name>
<dbReference type="PANTHER" id="PTHR31635:SF196">
    <property type="entry name" value="REVERSE TRANSCRIPTASE DOMAIN-CONTAINING PROTEIN-RELATED"/>
    <property type="match status" value="1"/>
</dbReference>
<sequence length="457" mass="53023">MVTLPRLLYHFETLPVKVPPPVLKMIQKKITKFIWGSKKHRISHKILSTPISCGGLGAPDIHKYYLASHLRQAAAWSDRVHCGKWVTIENDTVQPYTIPSLLWNTTIPSEINEKLLNSIKMTLTIWKQAKSHHNFIQKPYRLTPIFGNPSFPPGVAQQYAKPWKHIGLTQLRDFYDGLTHKIYSFQDLQRKFGLTNSLSYQYLQIHHFVQQLGGTQLSLERSLFDSIVATRTSRRGLISSIYCSLTTPEEKDFAKHSYMLKWEHTIGKELSFTEWSKIWDNLRKTSACVTHKETNYKILMHWYMTPVRLHTIYPNSPSTCWRQCGEEGTIEHIFWRCPAIREYWTQILTLLESLLGGNLQLDPLTFLLGSPFPKTKNHLQKLANLILTAAKRLIARHWKKTTSPTSTELENAIWDIRRMEYIAALHQSRTLFFNKIWQPWDSLHPLIGQSGTSDPPA</sequence>
<evidence type="ECO:0008006" key="2">
    <source>
        <dbReference type="Google" id="ProtNLM"/>
    </source>
</evidence>
<dbReference type="Ensembl" id="ENSXETT00000110194">
    <property type="protein sequence ID" value="ENSXETP00000107068"/>
    <property type="gene ID" value="ENSXETG00000046774"/>
</dbReference>
<protein>
    <recommendedName>
        <fullName evidence="2">Reverse transcriptase zinc-binding domain-containing protein</fullName>
    </recommendedName>
</protein>
<dbReference type="InParanoid" id="A0A803JGN5"/>
<proteinExistence type="predicted"/>
<dbReference type="AlphaFoldDB" id="A0A803JGN5"/>
<accession>A0A803JGN5</accession>
<dbReference type="PANTHER" id="PTHR31635">
    <property type="entry name" value="REVERSE TRANSCRIPTASE DOMAIN-CONTAINING PROTEIN-RELATED"/>
    <property type="match status" value="1"/>
</dbReference>
<organism evidence="1">
    <name type="scientific">Xenopus tropicalis</name>
    <name type="common">Western clawed frog</name>
    <name type="synonym">Silurana tropicalis</name>
    <dbReference type="NCBI Taxonomy" id="8364"/>
    <lineage>
        <taxon>Eukaryota</taxon>
        <taxon>Metazoa</taxon>
        <taxon>Chordata</taxon>
        <taxon>Craniata</taxon>
        <taxon>Vertebrata</taxon>
        <taxon>Euteleostomi</taxon>
        <taxon>Amphibia</taxon>
        <taxon>Batrachia</taxon>
        <taxon>Anura</taxon>
        <taxon>Pipoidea</taxon>
        <taxon>Pipidae</taxon>
        <taxon>Xenopodinae</taxon>
        <taxon>Xenopus</taxon>
        <taxon>Silurana</taxon>
    </lineage>
</organism>
<evidence type="ECO:0000313" key="1">
    <source>
        <dbReference type="Ensembl" id="ENSXETP00000107068"/>
    </source>
</evidence>